<comment type="caution">
    <text evidence="7">The sequence shown here is derived from an EMBL/GenBank/DDBJ whole genome shotgun (WGS) entry which is preliminary data.</text>
</comment>
<evidence type="ECO:0000256" key="1">
    <source>
        <dbReference type="ARBA" id="ARBA00022741"/>
    </source>
</evidence>
<evidence type="ECO:0000259" key="6">
    <source>
        <dbReference type="PROSITE" id="PS50975"/>
    </source>
</evidence>
<feature type="binding site" evidence="4">
    <location>
        <position position="183"/>
    </location>
    <ligand>
        <name>ATP</name>
        <dbReference type="ChEBI" id="CHEBI:30616"/>
    </ligand>
</feature>
<dbReference type="PANTHER" id="PTHR11609">
    <property type="entry name" value="PURINE BIOSYNTHESIS PROTEIN 6/7, PUR6/7"/>
    <property type="match status" value="1"/>
</dbReference>
<evidence type="ECO:0000256" key="2">
    <source>
        <dbReference type="ARBA" id="ARBA00022755"/>
    </source>
</evidence>
<dbReference type="Gene3D" id="3.30.470.20">
    <property type="entry name" value="ATP-grasp fold, B domain"/>
    <property type="match status" value="1"/>
</dbReference>
<comment type="similarity">
    <text evidence="4 5">Belongs to the PurK/PurT family.</text>
</comment>
<proteinExistence type="inferred from homology"/>
<dbReference type="SUPFAM" id="SSF56059">
    <property type="entry name" value="Glutathione synthetase ATP-binding domain-like"/>
    <property type="match status" value="1"/>
</dbReference>
<comment type="function">
    <text evidence="5">Catalyzes the ATP-dependent conversion of 5-aminoimidazole ribonucleotide (AIR) and HCO(3)- to N5-carboxyaminoimidazole ribonucleotide (N5-CAIR).</text>
</comment>
<dbReference type="RefSeq" id="WP_255038715.1">
    <property type="nucleotide sequence ID" value="NZ_RJUF01000180.1"/>
</dbReference>
<dbReference type="NCBIfam" id="TIGR01161">
    <property type="entry name" value="purK"/>
    <property type="match status" value="1"/>
</dbReference>
<keyword evidence="8" id="KW-1185">Reference proteome</keyword>
<dbReference type="GO" id="GO:0034028">
    <property type="term" value="F:5-(carboxyamino)imidazole ribonucleotide synthase activity"/>
    <property type="evidence" value="ECO:0007669"/>
    <property type="project" value="UniProtKB-UniRule"/>
</dbReference>
<feature type="binding site" evidence="4">
    <location>
        <begin position="262"/>
        <end position="263"/>
    </location>
    <ligand>
        <name>ATP</name>
        <dbReference type="ChEBI" id="CHEBI:30616"/>
    </ligand>
</feature>
<dbReference type="SUPFAM" id="SSF51246">
    <property type="entry name" value="Rudiment single hybrid motif"/>
    <property type="match status" value="1"/>
</dbReference>
<dbReference type="InterPro" id="IPR011761">
    <property type="entry name" value="ATP-grasp"/>
</dbReference>
<name>A0AAE3H6L8_9BACT</name>
<evidence type="ECO:0000313" key="7">
    <source>
        <dbReference type="EMBL" id="MCP9765029.1"/>
    </source>
</evidence>
<feature type="binding site" evidence="4">
    <location>
        <position position="106"/>
    </location>
    <ligand>
        <name>ATP</name>
        <dbReference type="ChEBI" id="CHEBI:30616"/>
    </ligand>
</feature>
<keyword evidence="2 4" id="KW-0658">Purine biosynthesis</keyword>
<dbReference type="GO" id="GO:0006189">
    <property type="term" value="P:'de novo' IMP biosynthetic process"/>
    <property type="evidence" value="ECO:0007669"/>
    <property type="project" value="UniProtKB-UniRule"/>
</dbReference>
<dbReference type="Pfam" id="PF02222">
    <property type="entry name" value="ATP-grasp"/>
    <property type="match status" value="1"/>
</dbReference>
<reference evidence="7 8" key="1">
    <citation type="submission" date="2018-11" db="EMBL/GenBank/DDBJ databases">
        <title>Novel bacteria species description.</title>
        <authorList>
            <person name="Han J.-H."/>
        </authorList>
    </citation>
    <scope>NUCLEOTIDE SEQUENCE [LARGE SCALE GENOMIC DNA]</scope>
    <source>
        <strain evidence="7 8">KCTC23259</strain>
    </source>
</reference>
<dbReference type="SUPFAM" id="SSF52440">
    <property type="entry name" value="PreATP-grasp domain"/>
    <property type="match status" value="1"/>
</dbReference>
<dbReference type="InterPro" id="IPR011054">
    <property type="entry name" value="Rudment_hybrid_motif"/>
</dbReference>
<evidence type="ECO:0000256" key="3">
    <source>
        <dbReference type="ARBA" id="ARBA00022840"/>
    </source>
</evidence>
<evidence type="ECO:0000313" key="8">
    <source>
        <dbReference type="Proteomes" id="UP001204144"/>
    </source>
</evidence>
<protein>
    <recommendedName>
        <fullName evidence="4 5">N5-carboxyaminoimidazole ribonucleotide synthase</fullName>
        <shortName evidence="4 5">N5-CAIR synthase</shortName>
        <ecNumber evidence="4 5">6.3.4.18</ecNumber>
    </recommendedName>
    <alternativeName>
        <fullName evidence="4 5">5-(carboxyamino)imidazole ribonucleotide synthetase</fullName>
    </alternativeName>
</protein>
<dbReference type="GO" id="GO:0004638">
    <property type="term" value="F:phosphoribosylaminoimidazole carboxylase activity"/>
    <property type="evidence" value="ECO:0007669"/>
    <property type="project" value="InterPro"/>
</dbReference>
<dbReference type="PANTHER" id="PTHR11609:SF5">
    <property type="entry name" value="PHOSPHORIBOSYLAMINOIMIDAZOLE CARBOXYLASE"/>
    <property type="match status" value="1"/>
</dbReference>
<feature type="binding site" evidence="4">
    <location>
        <begin position="175"/>
        <end position="178"/>
    </location>
    <ligand>
        <name>ATP</name>
        <dbReference type="ChEBI" id="CHEBI:30616"/>
    </ligand>
</feature>
<dbReference type="NCBIfam" id="NF004679">
    <property type="entry name" value="PRK06019.1-5"/>
    <property type="match status" value="1"/>
</dbReference>
<comment type="subunit">
    <text evidence="4 5">Homodimer.</text>
</comment>
<comment type="pathway">
    <text evidence="4 5">Purine metabolism; IMP biosynthesis via de novo pathway; 5-amino-1-(5-phospho-D-ribosyl)imidazole-4-carboxylate from 5-amino-1-(5-phospho-D-ribosyl)imidazole (N5-CAIR route): step 1/2.</text>
</comment>
<dbReference type="PROSITE" id="PS50975">
    <property type="entry name" value="ATP_GRASP"/>
    <property type="match status" value="1"/>
</dbReference>
<comment type="function">
    <text evidence="4">Catalyzes the ATP-dependent conversion of 5-aminoimidazole ribonucleotide (AIR) and HCO(3)(-) to N5-carboxyaminoimidazole ribonucleotide (N5-CAIR).</text>
</comment>
<dbReference type="InterPro" id="IPR003135">
    <property type="entry name" value="ATP-grasp_carboxylate-amine"/>
</dbReference>
<dbReference type="InterPro" id="IPR040686">
    <property type="entry name" value="PurK_C"/>
</dbReference>
<feature type="domain" description="ATP-grasp" evidence="6">
    <location>
        <begin position="110"/>
        <end position="292"/>
    </location>
</feature>
<comment type="catalytic activity">
    <reaction evidence="4 5">
        <text>5-amino-1-(5-phospho-beta-D-ribosyl)imidazole + hydrogencarbonate + ATP = 5-carboxyamino-1-(5-phospho-D-ribosyl)imidazole + ADP + phosphate + 2 H(+)</text>
        <dbReference type="Rhea" id="RHEA:19317"/>
        <dbReference type="ChEBI" id="CHEBI:15378"/>
        <dbReference type="ChEBI" id="CHEBI:17544"/>
        <dbReference type="ChEBI" id="CHEBI:30616"/>
        <dbReference type="ChEBI" id="CHEBI:43474"/>
        <dbReference type="ChEBI" id="CHEBI:58730"/>
        <dbReference type="ChEBI" id="CHEBI:137981"/>
        <dbReference type="ChEBI" id="CHEBI:456216"/>
        <dbReference type="EC" id="6.3.4.18"/>
    </reaction>
</comment>
<sequence length="380" mass="42185">MSFDNSQKIGILGGGQLGKMLIQTALDLDLDISVLDNDPDCPCKSIATNFVKGDISDFQTVYDFGKDLDVLTIEIENVNIESLKKLESEGKKVFPQPHIVENIKNKCTQKQFFKDHDIPTSEFILVSGLKEIADNKEFLPAVNKIGVGGYDGRGVQTIRTEADIEKGFDAPGILEKFVDFDKELAVIVARNSDGEIKTFPVVEMVFHPVANLVEYLFSPAAISNHIAEKANKIAIQTIEAYSLVGLLAVEMFVTKSGEILVNEVAPRPHNSGHHTQKANLVSQYDQHWRAILNLPLGDTKDISMAAMVNILGEENHEGIAQVEGLEKILGQDNVFPFFYGKKKTKPFRKMGHVSILADDFDKLKEKVNFVQENLKVVSKK</sequence>
<dbReference type="HAMAP" id="MF_01928">
    <property type="entry name" value="PurK"/>
    <property type="match status" value="1"/>
</dbReference>
<dbReference type="Gene3D" id="3.30.1490.20">
    <property type="entry name" value="ATP-grasp fold, A domain"/>
    <property type="match status" value="1"/>
</dbReference>
<dbReference type="AlphaFoldDB" id="A0AAE3H6L8"/>
<keyword evidence="4 5" id="KW-0436">Ligase</keyword>
<dbReference type="GO" id="GO:0005524">
    <property type="term" value="F:ATP binding"/>
    <property type="evidence" value="ECO:0007669"/>
    <property type="project" value="UniProtKB-UniRule"/>
</dbReference>
<dbReference type="InterPro" id="IPR005875">
    <property type="entry name" value="PurK"/>
</dbReference>
<dbReference type="GO" id="GO:0046872">
    <property type="term" value="F:metal ion binding"/>
    <property type="evidence" value="ECO:0007669"/>
    <property type="project" value="InterPro"/>
</dbReference>
<accession>A0AAE3H6L8</accession>
<dbReference type="GO" id="GO:0005829">
    <property type="term" value="C:cytosol"/>
    <property type="evidence" value="ECO:0007669"/>
    <property type="project" value="TreeGrafter"/>
</dbReference>
<gene>
    <name evidence="4 5" type="primary">purK</name>
    <name evidence="7" type="ORF">EGI31_19015</name>
</gene>
<keyword evidence="1 4" id="KW-0547">Nucleotide-binding</keyword>
<dbReference type="EC" id="6.3.4.18" evidence="4 5"/>
<dbReference type="InterPro" id="IPR013815">
    <property type="entry name" value="ATP_grasp_subdomain_1"/>
</dbReference>
<dbReference type="Proteomes" id="UP001204144">
    <property type="component" value="Unassembled WGS sequence"/>
</dbReference>
<evidence type="ECO:0000256" key="4">
    <source>
        <dbReference type="HAMAP-Rule" id="MF_01928"/>
    </source>
</evidence>
<dbReference type="InterPro" id="IPR016185">
    <property type="entry name" value="PreATP-grasp_dom_sf"/>
</dbReference>
<dbReference type="Pfam" id="PF17769">
    <property type="entry name" value="PurK_C"/>
    <property type="match status" value="1"/>
</dbReference>
<feature type="binding site" evidence="4">
    <location>
        <position position="144"/>
    </location>
    <ligand>
        <name>ATP</name>
        <dbReference type="ChEBI" id="CHEBI:30616"/>
    </ligand>
</feature>
<dbReference type="Gene3D" id="3.40.50.20">
    <property type="match status" value="1"/>
</dbReference>
<dbReference type="Pfam" id="PF22660">
    <property type="entry name" value="RS_preATP-grasp-like"/>
    <property type="match status" value="1"/>
</dbReference>
<organism evidence="7 8">
    <name type="scientific">Lacihabitans soyangensis</name>
    <dbReference type="NCBI Taxonomy" id="869394"/>
    <lineage>
        <taxon>Bacteria</taxon>
        <taxon>Pseudomonadati</taxon>
        <taxon>Bacteroidota</taxon>
        <taxon>Cytophagia</taxon>
        <taxon>Cytophagales</taxon>
        <taxon>Leadbetterellaceae</taxon>
        <taxon>Lacihabitans</taxon>
    </lineage>
</organism>
<dbReference type="InterPro" id="IPR054350">
    <property type="entry name" value="PurT/PurK_preATP-grasp"/>
</dbReference>
<comment type="caution">
    <text evidence="4">Lacks conserved residue(s) required for the propagation of feature annotation.</text>
</comment>
<evidence type="ECO:0000256" key="5">
    <source>
        <dbReference type="RuleBase" id="RU361200"/>
    </source>
</evidence>
<keyword evidence="3 4" id="KW-0067">ATP-binding</keyword>
<dbReference type="EMBL" id="RJUF01000180">
    <property type="protein sequence ID" value="MCP9765029.1"/>
    <property type="molecule type" value="Genomic_DNA"/>
</dbReference>